<accession>A0A2T9ZCV0</accession>
<proteinExistence type="predicted"/>
<reference evidence="1 2" key="1">
    <citation type="journal article" date="2018" name="MBio">
        <title>Comparative Genomics Reveals the Core Gene Toolbox for the Fungus-Insect Symbiosis.</title>
        <authorList>
            <person name="Wang Y."/>
            <person name="Stata M."/>
            <person name="Wang W."/>
            <person name="Stajich J.E."/>
            <person name="White M.M."/>
            <person name="Moncalvo J.M."/>
        </authorList>
    </citation>
    <scope>NUCLEOTIDE SEQUENCE [LARGE SCALE GENOMIC DNA]</scope>
    <source>
        <strain evidence="1 2">SC-DP-2</strain>
    </source>
</reference>
<dbReference type="Proteomes" id="UP000245609">
    <property type="component" value="Unassembled WGS sequence"/>
</dbReference>
<gene>
    <name evidence="1" type="ORF">BB560_003151</name>
</gene>
<dbReference type="AlphaFoldDB" id="A0A2T9ZCV0"/>
<organism evidence="1 2">
    <name type="scientific">Smittium megazygosporum</name>
    <dbReference type="NCBI Taxonomy" id="133381"/>
    <lineage>
        <taxon>Eukaryota</taxon>
        <taxon>Fungi</taxon>
        <taxon>Fungi incertae sedis</taxon>
        <taxon>Zoopagomycota</taxon>
        <taxon>Kickxellomycotina</taxon>
        <taxon>Harpellomycetes</taxon>
        <taxon>Harpellales</taxon>
        <taxon>Legeriomycetaceae</taxon>
        <taxon>Smittium</taxon>
    </lineage>
</organism>
<evidence type="ECO:0000313" key="1">
    <source>
        <dbReference type="EMBL" id="PVV02395.1"/>
    </source>
</evidence>
<evidence type="ECO:0000313" key="2">
    <source>
        <dbReference type="Proteomes" id="UP000245609"/>
    </source>
</evidence>
<comment type="caution">
    <text evidence="1">The sequence shown here is derived from an EMBL/GenBank/DDBJ whole genome shotgun (WGS) entry which is preliminary data.</text>
</comment>
<keyword evidence="2" id="KW-1185">Reference proteome</keyword>
<name>A0A2T9ZCV0_9FUNG</name>
<sequence>MTQSFDSTFQIEIYPKSLLQISEHIQSYYINDIDPNTENAKVYTACPGKYKNEQSKVLSLDLDFASKLIVQVAEMNPDYKLLGWYQVSNENYSLQDSVSNFKLASTLFCMLSICNSPILLVIDQKEMERSLIPNSENNLNLEPRMIKPLFYTFVYNEQSNSVISISNVTRTNPHDNIISSEIEFSNASSEKSDTEYSRSMPVIDDFDSDPKKYNVLQEINEFFINNPQITENNLIENDLFDPVR</sequence>
<dbReference type="Gene3D" id="3.40.140.10">
    <property type="entry name" value="Cytidine Deaminase, domain 2"/>
    <property type="match status" value="1"/>
</dbReference>
<protein>
    <submittedName>
        <fullName evidence="1">Uncharacterized protein</fullName>
    </submittedName>
</protein>
<dbReference type="EMBL" id="MBFS01000480">
    <property type="protein sequence ID" value="PVV02395.1"/>
    <property type="molecule type" value="Genomic_DNA"/>
</dbReference>